<evidence type="ECO:0000313" key="2">
    <source>
        <dbReference type="EMBL" id="ODV65055.1"/>
    </source>
</evidence>
<feature type="domain" description="SET" evidence="1">
    <location>
        <begin position="26"/>
        <end position="352"/>
    </location>
</feature>
<dbReference type="InterPro" id="IPR001214">
    <property type="entry name" value="SET_dom"/>
</dbReference>
<keyword evidence="3" id="KW-1185">Reference proteome</keyword>
<dbReference type="STRING" id="984485.A0A1E4RD47"/>
<accession>A0A1E4RD47</accession>
<dbReference type="GeneID" id="30997162"/>
<dbReference type="PANTHER" id="PTHR12197">
    <property type="entry name" value="HISTONE-LYSINE N-METHYLTRANSFERASE SMYD"/>
    <property type="match status" value="1"/>
</dbReference>
<dbReference type="GO" id="GO:0005634">
    <property type="term" value="C:nucleus"/>
    <property type="evidence" value="ECO:0007669"/>
    <property type="project" value="TreeGrafter"/>
</dbReference>
<gene>
    <name evidence="2" type="ORF">HYPBUDRAFT_163356</name>
</gene>
<dbReference type="Pfam" id="PF00856">
    <property type="entry name" value="SET"/>
    <property type="match status" value="1"/>
</dbReference>
<proteinExistence type="predicted"/>
<dbReference type="InterPro" id="IPR046341">
    <property type="entry name" value="SET_dom_sf"/>
</dbReference>
<dbReference type="OrthoDB" id="1028014at2759"/>
<dbReference type="EMBL" id="KV454545">
    <property type="protein sequence ID" value="ODV65055.1"/>
    <property type="molecule type" value="Genomic_DNA"/>
</dbReference>
<reference evidence="3" key="1">
    <citation type="submission" date="2016-05" db="EMBL/GenBank/DDBJ databases">
        <title>Comparative genomics of biotechnologically important yeasts.</title>
        <authorList>
            <consortium name="DOE Joint Genome Institute"/>
            <person name="Riley R."/>
            <person name="Haridas S."/>
            <person name="Wolfe K.H."/>
            <person name="Lopes M.R."/>
            <person name="Hittinger C.T."/>
            <person name="Goker M."/>
            <person name="Salamov A."/>
            <person name="Wisecaver J."/>
            <person name="Long T.M."/>
            <person name="Aerts A.L."/>
            <person name="Barry K."/>
            <person name="Choi C."/>
            <person name="Clum A."/>
            <person name="Coughlan A.Y."/>
            <person name="Deshpande S."/>
            <person name="Douglass A.P."/>
            <person name="Hanson S.J."/>
            <person name="Klenk H.-P."/>
            <person name="Labutti K."/>
            <person name="Lapidus A."/>
            <person name="Lindquist E."/>
            <person name="Lipzen A."/>
            <person name="Meier-Kolthoff J.P."/>
            <person name="Ohm R.A."/>
            <person name="Otillar R.P."/>
            <person name="Pangilinan J."/>
            <person name="Peng Y."/>
            <person name="Rokas A."/>
            <person name="Rosa C.A."/>
            <person name="Scheuner C."/>
            <person name="Sibirny A.A."/>
            <person name="Slot J.C."/>
            <person name="Stielow J.B."/>
            <person name="Sun H."/>
            <person name="Kurtzman C.P."/>
            <person name="Blackwell M."/>
            <person name="Grigoriev I.V."/>
            <person name="Jeffries T.W."/>
        </authorList>
    </citation>
    <scope>NUCLEOTIDE SEQUENCE [LARGE SCALE GENOMIC DNA]</scope>
    <source>
        <strain evidence="3">NRRL Y-1933</strain>
    </source>
</reference>
<dbReference type="SUPFAM" id="SSF82199">
    <property type="entry name" value="SET domain"/>
    <property type="match status" value="1"/>
</dbReference>
<sequence length="385" mass="45355">MCVESVKSEEATLIESSNDQLDLISPYFKVDETKYGGRGCFAYSLIPKDTVIASCSNPLSSTILREFKKEVCSLCFQYFEGKTLKFKLGKENVGSQFSLYFCTQQCLEEFQEHDIDEIYLESLLRVEEWFNKGLKKPEVELKEPSKEKSLIEHIKNEWNSVKEWEGSLERTKISKRQNMIPRISDSEYTEVKYIIGILFQYYKYQQAQSSEQKFLKDCDFDERNQFELDSFEALQSNELDKVNRYPYLVYSYVNIYKFLKLTTHPLLQKFINTDSIRNIIGRQLSNAFGVWSNVIDESREDKEFFGYAVYPTASFFNHSCDPNIIKKRIGNKLTFTTLRDINPKEELCINYGYSTEERVEVRRKDLKEWFFDCACTRCISELNQI</sequence>
<evidence type="ECO:0000313" key="3">
    <source>
        <dbReference type="Proteomes" id="UP000095085"/>
    </source>
</evidence>
<protein>
    <submittedName>
        <fullName evidence="2">SET domain-containing protein</fullName>
    </submittedName>
</protein>
<organism evidence="2 3">
    <name type="scientific">Hyphopichia burtonii NRRL Y-1933</name>
    <dbReference type="NCBI Taxonomy" id="984485"/>
    <lineage>
        <taxon>Eukaryota</taxon>
        <taxon>Fungi</taxon>
        <taxon>Dikarya</taxon>
        <taxon>Ascomycota</taxon>
        <taxon>Saccharomycotina</taxon>
        <taxon>Pichiomycetes</taxon>
        <taxon>Debaryomycetaceae</taxon>
        <taxon>Hyphopichia</taxon>
    </lineage>
</organism>
<dbReference type="RefSeq" id="XP_020074122.1">
    <property type="nucleotide sequence ID" value="XM_020222613.1"/>
</dbReference>
<name>A0A1E4RD47_9ASCO</name>
<evidence type="ECO:0000259" key="1">
    <source>
        <dbReference type="PROSITE" id="PS50280"/>
    </source>
</evidence>
<dbReference type="Gene3D" id="2.170.270.10">
    <property type="entry name" value="SET domain"/>
    <property type="match status" value="1"/>
</dbReference>
<dbReference type="Proteomes" id="UP000095085">
    <property type="component" value="Unassembled WGS sequence"/>
</dbReference>
<dbReference type="AlphaFoldDB" id="A0A1E4RD47"/>
<dbReference type="SMART" id="SM00317">
    <property type="entry name" value="SET"/>
    <property type="match status" value="1"/>
</dbReference>
<dbReference type="PROSITE" id="PS50280">
    <property type="entry name" value="SET"/>
    <property type="match status" value="1"/>
</dbReference>
<dbReference type="PANTHER" id="PTHR12197:SF294">
    <property type="entry name" value="POTENTIAL PROTEIN LYSINE METHYLTRANSFERASE SET6"/>
    <property type="match status" value="1"/>
</dbReference>
<dbReference type="InterPro" id="IPR050869">
    <property type="entry name" value="H3K4_H4K5_MeTrfase"/>
</dbReference>
<dbReference type="CDD" id="cd20071">
    <property type="entry name" value="SET_SMYD"/>
    <property type="match status" value="1"/>
</dbReference>